<name>A0ABR4JAR1_9EURO</name>
<evidence type="ECO:0000313" key="3">
    <source>
        <dbReference type="Proteomes" id="UP001610446"/>
    </source>
</evidence>
<dbReference type="Proteomes" id="UP001610446">
    <property type="component" value="Unassembled WGS sequence"/>
</dbReference>
<keyword evidence="3" id="KW-1185">Reference proteome</keyword>
<reference evidence="2 3" key="1">
    <citation type="submission" date="2024-07" db="EMBL/GenBank/DDBJ databases">
        <title>Section-level genome sequencing and comparative genomics of Aspergillus sections Usti and Cavernicolus.</title>
        <authorList>
            <consortium name="Lawrence Berkeley National Laboratory"/>
            <person name="Nybo J.L."/>
            <person name="Vesth T.C."/>
            <person name="Theobald S."/>
            <person name="Frisvad J.C."/>
            <person name="Larsen T.O."/>
            <person name="Kjaerboelling I."/>
            <person name="Rothschild-Mancinelli K."/>
            <person name="Lyhne E.K."/>
            <person name="Kogle M.E."/>
            <person name="Barry K."/>
            <person name="Clum A."/>
            <person name="Na H."/>
            <person name="Ledsgaard L."/>
            <person name="Lin J."/>
            <person name="Lipzen A."/>
            <person name="Kuo A."/>
            <person name="Riley R."/>
            <person name="Mondo S."/>
            <person name="Labutti K."/>
            <person name="Haridas S."/>
            <person name="Pangalinan J."/>
            <person name="Salamov A.A."/>
            <person name="Simmons B.A."/>
            <person name="Magnuson J.K."/>
            <person name="Chen J."/>
            <person name="Drula E."/>
            <person name="Henrissat B."/>
            <person name="Wiebenga A."/>
            <person name="Lubbers R.J."/>
            <person name="Gomes A.C."/>
            <person name="Makela M.R."/>
            <person name="Stajich J."/>
            <person name="Grigoriev I.V."/>
            <person name="Mortensen U.H."/>
            <person name="De Vries R.P."/>
            <person name="Baker S.E."/>
            <person name="Andersen M.R."/>
        </authorList>
    </citation>
    <scope>NUCLEOTIDE SEQUENCE [LARGE SCALE GENOMIC DNA]</scope>
    <source>
        <strain evidence="2 3">CBS 123904</strain>
    </source>
</reference>
<gene>
    <name evidence="2" type="ORF">BJY01DRAFT_251656</name>
</gene>
<accession>A0ABR4JAR1</accession>
<dbReference type="EMBL" id="JBFXLU010000167">
    <property type="protein sequence ID" value="KAL2837049.1"/>
    <property type="molecule type" value="Genomic_DNA"/>
</dbReference>
<keyword evidence="1" id="KW-0472">Membrane</keyword>
<keyword evidence="1" id="KW-0812">Transmembrane</keyword>
<comment type="caution">
    <text evidence="2">The sequence shown here is derived from an EMBL/GenBank/DDBJ whole genome shotgun (WGS) entry which is preliminary data.</text>
</comment>
<protein>
    <submittedName>
        <fullName evidence="2">Uncharacterized protein</fullName>
    </submittedName>
</protein>
<sequence length="69" mass="7661">MSITSEAAIAITGVLVAIILPIAIALFKCWERRSAQIRATGYPWDGSTTLDRYENPQRFAEQAYEEAGK</sequence>
<keyword evidence="1" id="KW-1133">Transmembrane helix</keyword>
<evidence type="ECO:0000256" key="1">
    <source>
        <dbReference type="SAM" id="Phobius"/>
    </source>
</evidence>
<evidence type="ECO:0000313" key="2">
    <source>
        <dbReference type="EMBL" id="KAL2837049.1"/>
    </source>
</evidence>
<organism evidence="2 3">
    <name type="scientific">Aspergillus pseudoustus</name>
    <dbReference type="NCBI Taxonomy" id="1810923"/>
    <lineage>
        <taxon>Eukaryota</taxon>
        <taxon>Fungi</taxon>
        <taxon>Dikarya</taxon>
        <taxon>Ascomycota</taxon>
        <taxon>Pezizomycotina</taxon>
        <taxon>Eurotiomycetes</taxon>
        <taxon>Eurotiomycetidae</taxon>
        <taxon>Eurotiales</taxon>
        <taxon>Aspergillaceae</taxon>
        <taxon>Aspergillus</taxon>
        <taxon>Aspergillus subgen. Nidulantes</taxon>
    </lineage>
</organism>
<feature type="transmembrane region" description="Helical" evidence="1">
    <location>
        <begin position="6"/>
        <end position="27"/>
    </location>
</feature>
<proteinExistence type="predicted"/>